<dbReference type="EMBL" id="PZJX01000003">
    <property type="protein sequence ID" value="PTE12374.1"/>
    <property type="molecule type" value="Genomic_DNA"/>
</dbReference>
<evidence type="ECO:0000256" key="1">
    <source>
        <dbReference type="ARBA" id="ARBA00023125"/>
    </source>
</evidence>
<evidence type="ECO:0000259" key="5">
    <source>
        <dbReference type="PROSITE" id="PS51755"/>
    </source>
</evidence>
<dbReference type="Gene3D" id="3.40.50.10070">
    <property type="entry name" value="TolB, N-terminal domain"/>
    <property type="match status" value="1"/>
</dbReference>
<protein>
    <submittedName>
        <fullName evidence="6">Adenylate/guanylate cyclase domain-containing protein</fullName>
    </submittedName>
</protein>
<dbReference type="PROSITE" id="PS50005">
    <property type="entry name" value="TPR"/>
    <property type="match status" value="1"/>
</dbReference>
<keyword evidence="2" id="KW-0802">TPR repeat</keyword>
<dbReference type="Pfam" id="PF00486">
    <property type="entry name" value="Trans_reg_C"/>
    <property type="match status" value="1"/>
</dbReference>
<proteinExistence type="predicted"/>
<dbReference type="Gene3D" id="1.10.10.10">
    <property type="entry name" value="Winged helix-like DNA-binding domain superfamily/Winged helix DNA-binding domain"/>
    <property type="match status" value="1"/>
</dbReference>
<name>A0A2T4J394_9HYPH</name>
<dbReference type="PANTHER" id="PTHR12558:SF33">
    <property type="entry name" value="BLL7664 PROTEIN"/>
    <property type="match status" value="1"/>
</dbReference>
<dbReference type="GO" id="GO:0003677">
    <property type="term" value="F:DNA binding"/>
    <property type="evidence" value="ECO:0007669"/>
    <property type="project" value="UniProtKB-UniRule"/>
</dbReference>
<dbReference type="OrthoDB" id="9807521at2"/>
<dbReference type="PROSITE" id="PS51755">
    <property type="entry name" value="OMPR_PHOB"/>
    <property type="match status" value="1"/>
</dbReference>
<evidence type="ECO:0000256" key="3">
    <source>
        <dbReference type="PROSITE-ProRule" id="PRU01091"/>
    </source>
</evidence>
<dbReference type="SUPFAM" id="SSF48452">
    <property type="entry name" value="TPR-like"/>
    <property type="match status" value="1"/>
</dbReference>
<dbReference type="InterPro" id="IPR036388">
    <property type="entry name" value="WH-like_DNA-bd_sf"/>
</dbReference>
<feature type="domain" description="OmpR/PhoB-type" evidence="5">
    <location>
        <begin position="6"/>
        <end position="103"/>
    </location>
</feature>
<dbReference type="InterPro" id="IPR019734">
    <property type="entry name" value="TPR_rpt"/>
</dbReference>
<dbReference type="InterPro" id="IPR011990">
    <property type="entry name" value="TPR-like_helical_dom_sf"/>
</dbReference>
<dbReference type="AlphaFoldDB" id="A0A2T4J394"/>
<evidence type="ECO:0000313" key="7">
    <source>
        <dbReference type="Proteomes" id="UP000240259"/>
    </source>
</evidence>
<dbReference type="SUPFAM" id="SSF46894">
    <property type="entry name" value="C-terminal effector domain of the bipartite response regulators"/>
    <property type="match status" value="1"/>
</dbReference>
<dbReference type="SMART" id="SM00862">
    <property type="entry name" value="Trans_reg_C"/>
    <property type="match status" value="1"/>
</dbReference>
<dbReference type="CDD" id="cd00383">
    <property type="entry name" value="trans_reg_C"/>
    <property type="match status" value="1"/>
</dbReference>
<feature type="DNA-binding region" description="OmpR/PhoB-type" evidence="3">
    <location>
        <begin position="6"/>
        <end position="103"/>
    </location>
</feature>
<gene>
    <name evidence="6" type="ORF">C9427_01975</name>
</gene>
<dbReference type="PANTHER" id="PTHR12558">
    <property type="entry name" value="CELL DIVISION CYCLE 16,23,27"/>
    <property type="match status" value="1"/>
</dbReference>
<evidence type="ECO:0000256" key="4">
    <source>
        <dbReference type="SAM" id="Phobius"/>
    </source>
</evidence>
<feature type="transmembrane region" description="Helical" evidence="4">
    <location>
        <begin position="145"/>
        <end position="165"/>
    </location>
</feature>
<dbReference type="InterPro" id="IPR016032">
    <property type="entry name" value="Sig_transdc_resp-reg_C-effctor"/>
</dbReference>
<keyword evidence="1 3" id="KW-0238">DNA-binding</keyword>
<keyword evidence="4" id="KW-0472">Membrane</keyword>
<dbReference type="Proteomes" id="UP000240259">
    <property type="component" value="Unassembled WGS sequence"/>
</dbReference>
<comment type="caution">
    <text evidence="6">The sequence shown here is derived from an EMBL/GenBank/DDBJ whole genome shotgun (WGS) entry which is preliminary data.</text>
</comment>
<keyword evidence="4" id="KW-1133">Transmembrane helix</keyword>
<evidence type="ECO:0000256" key="2">
    <source>
        <dbReference type="PROSITE-ProRule" id="PRU00339"/>
    </source>
</evidence>
<dbReference type="RefSeq" id="WP_107647529.1">
    <property type="nucleotide sequence ID" value="NZ_PZJX01000003.1"/>
</dbReference>
<dbReference type="InterPro" id="IPR001867">
    <property type="entry name" value="OmpR/PhoB-type_DNA-bd"/>
</dbReference>
<reference evidence="6 7" key="1">
    <citation type="submission" date="2018-03" db="EMBL/GenBank/DDBJ databases">
        <title>Genome sequence of the symbiotic type strain Mesorhizobium helmanticense CSLC115NT isolated from Lotus corniculatus nodules.</title>
        <authorList>
            <person name="Sannazzaro A.I."/>
            <person name="Torres Tejerizo G.A."/>
            <person name="Dip D."/>
            <person name="Caballero M."/>
            <person name="Pistorio M."/>
            <person name="Estrella M.J."/>
        </authorList>
    </citation>
    <scope>NUCLEOTIDE SEQUENCE [LARGE SCALE GENOMIC DNA]</scope>
    <source>
        <strain evidence="6 7">CSLC115N</strain>
    </source>
</reference>
<organism evidence="6 7">
    <name type="scientific">Mesorhizobium helmanticense</name>
    <dbReference type="NCBI Taxonomy" id="1776423"/>
    <lineage>
        <taxon>Bacteria</taxon>
        <taxon>Pseudomonadati</taxon>
        <taxon>Pseudomonadota</taxon>
        <taxon>Alphaproteobacteria</taxon>
        <taxon>Hyphomicrobiales</taxon>
        <taxon>Phyllobacteriaceae</taxon>
        <taxon>Mesorhizobium</taxon>
    </lineage>
</organism>
<keyword evidence="7" id="KW-1185">Reference proteome</keyword>
<evidence type="ECO:0000313" key="6">
    <source>
        <dbReference type="EMBL" id="PTE12374.1"/>
    </source>
</evidence>
<dbReference type="Gene3D" id="1.25.40.10">
    <property type="entry name" value="Tetratricopeptide repeat domain"/>
    <property type="match status" value="2"/>
</dbReference>
<dbReference type="GO" id="GO:0000160">
    <property type="term" value="P:phosphorelay signal transduction system"/>
    <property type="evidence" value="ECO:0007669"/>
    <property type="project" value="InterPro"/>
</dbReference>
<feature type="repeat" description="TPR" evidence="2">
    <location>
        <begin position="401"/>
        <end position="434"/>
    </location>
</feature>
<sequence length="596" mass="65555">MEIRFGQSLAINGVTADFGNETLRDREGNPVDLRPQAFAVLRYLAQNADRLVTKDELIEAVWLGIAVTEDSLFQCIHEIRRALHDEARTILQTAPKRGYRLVLSVNGEKRPAGLAAAGFVESSLEAAAPIPEAMAARRSRKPLRASLVVTIVAALGIIGATIWHIRPSQRTLEGIPSIAVLPFHVIDSDETTKRFASGIGQDIITDLSRYRDIEVIGWNSSSPYAGAPVDVRKIGRDLNVRYVLKGSVQRAQDQIRVTTELLDTATAVSLWSERWDRPVVDLFAVQAEISNAVTSQLGSSKGAIPEADRIAGLRLQPQNLTAYETYLRGRESLLRFTKQSIEASIPLFRQAVTLDPKLARAWIEMASAYNTLAGFGANNDEVLPQALAAAETGLAIDPQDALAHAIMALVLGHMDDFERAEAEFDIALRLNPGSADIMTLYSLWANAFGKPERGAEAADKAIRLNPNYPNWAALGFRYAYFMAGRYEDALHVLERLPLENYNSFSWIVRAAVYVELGRDGEARTWVAKGLAKYPELTIEGFVNGPGWSASERKRIMDAMQRAGFPPCALPDQLNGVASPIRIPECVNSKDRRPSAL</sequence>
<keyword evidence="4" id="KW-0812">Transmembrane</keyword>
<dbReference type="GO" id="GO:0006355">
    <property type="term" value="P:regulation of DNA-templated transcription"/>
    <property type="evidence" value="ECO:0007669"/>
    <property type="project" value="InterPro"/>
</dbReference>
<accession>A0A2T4J394</accession>